<evidence type="ECO:0000256" key="6">
    <source>
        <dbReference type="ARBA" id="ARBA00035003"/>
    </source>
</evidence>
<evidence type="ECO:0000256" key="10">
    <source>
        <dbReference type="SAM" id="MobiDB-lite"/>
    </source>
</evidence>
<evidence type="ECO:0000256" key="2">
    <source>
        <dbReference type="ARBA" id="ARBA00022490"/>
    </source>
</evidence>
<name>A0A5F9CSH2_RABIT</name>
<comment type="similarity">
    <text evidence="7">Belongs to the CIMIP2 family.</text>
</comment>
<feature type="region of interest" description="Disordered" evidence="10">
    <location>
        <begin position="238"/>
        <end position="281"/>
    </location>
</feature>
<feature type="compositionally biased region" description="Basic and acidic residues" evidence="10">
    <location>
        <begin position="270"/>
        <end position="281"/>
    </location>
</feature>
<dbReference type="Ensembl" id="ENSOCUT00000055674.1">
    <property type="protein sequence ID" value="ENSOCUP00000036593.1"/>
    <property type="gene ID" value="ENSOCUG00000026734.2"/>
</dbReference>
<dbReference type="PANTHER" id="PTHR22146:SF8">
    <property type="entry name" value="PROTEIN FAM166B"/>
    <property type="match status" value="1"/>
</dbReference>
<accession>A0A5F9CSH2</accession>
<evidence type="ECO:0000256" key="7">
    <source>
        <dbReference type="ARBA" id="ARBA00035661"/>
    </source>
</evidence>
<comment type="subcellular location">
    <subcellularLocation>
        <location evidence="1">Cytoplasm</location>
        <location evidence="1">Cytoskeleton</location>
        <location evidence="1">Flagellum axoneme</location>
    </subcellularLocation>
</comment>
<comment type="function">
    <text evidence="6">Microtubule inner protein (MIP) part of the dynein-decorated doublet microtubules (DMTs) in cilia axoneme, which is required for motile cilia beating.</text>
</comment>
<dbReference type="Proteomes" id="UP000001811">
    <property type="component" value="Chromosome 1"/>
</dbReference>
<dbReference type="EMBL" id="AAGW02033513">
    <property type="status" value="NOT_ANNOTATED_CDS"/>
    <property type="molecule type" value="Genomic_DNA"/>
</dbReference>
<reference evidence="12" key="2">
    <citation type="submission" date="2025-08" db="UniProtKB">
        <authorList>
            <consortium name="Ensembl"/>
        </authorList>
    </citation>
    <scope>IDENTIFICATION</scope>
    <source>
        <strain evidence="12">Thorbecke</strain>
    </source>
</reference>
<evidence type="ECO:0000256" key="5">
    <source>
        <dbReference type="ARBA" id="ARBA00023273"/>
    </source>
</evidence>
<keyword evidence="3" id="KW-0969">Cilium</keyword>
<evidence type="ECO:0000256" key="4">
    <source>
        <dbReference type="ARBA" id="ARBA00023212"/>
    </source>
</evidence>
<feature type="region of interest" description="Disordered" evidence="10">
    <location>
        <begin position="311"/>
        <end position="357"/>
    </location>
</feature>
<feature type="compositionally biased region" description="Polar residues" evidence="10">
    <location>
        <begin position="253"/>
        <end position="264"/>
    </location>
</feature>
<feature type="region of interest" description="Disordered" evidence="10">
    <location>
        <begin position="123"/>
        <end position="178"/>
    </location>
</feature>
<dbReference type="AlphaFoldDB" id="A0A5F9CSH2"/>
<protein>
    <recommendedName>
        <fullName evidence="8">Ciliary microtubule inner protein 2B</fullName>
    </recommendedName>
</protein>
<dbReference type="Pfam" id="PF10629">
    <property type="entry name" value="CMI2B-like"/>
    <property type="match status" value="1"/>
</dbReference>
<feature type="compositionally biased region" description="Low complexity" evidence="10">
    <location>
        <begin position="311"/>
        <end position="321"/>
    </location>
</feature>
<dbReference type="Bgee" id="ENSOCUG00000026734">
    <property type="expression patterns" value="Expressed in upper lobe of left lung and 15 other cell types or tissues"/>
</dbReference>
<feature type="domain" description="Ciliary microtubule inner protein 2A-C-like" evidence="11">
    <location>
        <begin position="15"/>
        <end position="46"/>
    </location>
</feature>
<dbReference type="InParanoid" id="A0A5F9CSH2"/>
<evidence type="ECO:0000256" key="3">
    <source>
        <dbReference type="ARBA" id="ARBA00022846"/>
    </source>
</evidence>
<reference evidence="12" key="3">
    <citation type="submission" date="2025-09" db="UniProtKB">
        <authorList>
            <consortium name="Ensembl"/>
        </authorList>
    </citation>
    <scope>IDENTIFICATION</scope>
    <source>
        <strain evidence="12">Thorbecke</strain>
    </source>
</reference>
<keyword evidence="2" id="KW-0963">Cytoplasm</keyword>
<dbReference type="STRING" id="9986.ENSOCUP00000036593"/>
<organism evidence="12 13">
    <name type="scientific">Oryctolagus cuniculus</name>
    <name type="common">Rabbit</name>
    <dbReference type="NCBI Taxonomy" id="9986"/>
    <lineage>
        <taxon>Eukaryota</taxon>
        <taxon>Metazoa</taxon>
        <taxon>Chordata</taxon>
        <taxon>Craniata</taxon>
        <taxon>Vertebrata</taxon>
        <taxon>Euteleostomi</taxon>
        <taxon>Mammalia</taxon>
        <taxon>Eutheria</taxon>
        <taxon>Euarchontoglires</taxon>
        <taxon>Glires</taxon>
        <taxon>Lagomorpha</taxon>
        <taxon>Leporidae</taxon>
        <taxon>Oryctolagus</taxon>
    </lineage>
</organism>
<evidence type="ECO:0000313" key="13">
    <source>
        <dbReference type="Proteomes" id="UP000001811"/>
    </source>
</evidence>
<sequence>MAGTSTFIPGLHPQNPRYIPGYTGHCPLLRFSMGQTYGQVTGQLLQGPPGLAWPPAHRSLLPPIRPPRSPEVPTGSLPPRRGHGRLSSSMVPGYTGFVPQAQFIFAKNCSRVWAEALNDFTRWNGGQGGPELPQGARGAKGTEKEQEPTLEQEARKEPEPEQEVEQASPYSMDDRDPQKFFMSGERRWAVTMTPTKGRLLGSPLSVPIPQASLATCPVPASSSAPAFLCSPTRHCRNLGRSTQGAEPRRTLSLPASSPGPSENQGLLPHDGGDGPGEHSRRGKPWELEYLCWAGRGGLGGWKEHTGDLRSRGLALSSGSKGTEAAGSGSQGQVLERSSGGQRAGKDGDSSSLPLATPDRLFWSHRV</sequence>
<reference evidence="12 13" key="1">
    <citation type="journal article" date="2011" name="Nature">
        <title>A high-resolution map of human evolutionary constraint using 29 mammals.</title>
        <authorList>
            <person name="Lindblad-Toh K."/>
            <person name="Garber M."/>
            <person name="Zuk O."/>
            <person name="Lin M.F."/>
            <person name="Parker B.J."/>
            <person name="Washietl S."/>
            <person name="Kheradpour P."/>
            <person name="Ernst J."/>
            <person name="Jordan G."/>
            <person name="Mauceli E."/>
            <person name="Ward L.D."/>
            <person name="Lowe C.B."/>
            <person name="Holloway A.K."/>
            <person name="Clamp M."/>
            <person name="Gnerre S."/>
            <person name="Alfoldi J."/>
            <person name="Beal K."/>
            <person name="Chang J."/>
            <person name="Clawson H."/>
            <person name="Cuff J."/>
            <person name="Di Palma F."/>
            <person name="Fitzgerald S."/>
            <person name="Flicek P."/>
            <person name="Guttman M."/>
            <person name="Hubisz M.J."/>
            <person name="Jaffe D.B."/>
            <person name="Jungreis I."/>
            <person name="Kent W.J."/>
            <person name="Kostka D."/>
            <person name="Lara M."/>
            <person name="Martins A.L."/>
            <person name="Massingham T."/>
            <person name="Moltke I."/>
            <person name="Raney B.J."/>
            <person name="Rasmussen M.D."/>
            <person name="Robinson J."/>
            <person name="Stark A."/>
            <person name="Vilella A.J."/>
            <person name="Wen J."/>
            <person name="Xie X."/>
            <person name="Zody M.C."/>
            <person name="Baldwin J."/>
            <person name="Bloom T."/>
            <person name="Chin C.W."/>
            <person name="Heiman D."/>
            <person name="Nicol R."/>
            <person name="Nusbaum C."/>
            <person name="Young S."/>
            <person name="Wilkinson J."/>
            <person name="Worley K.C."/>
            <person name="Kovar C.L."/>
            <person name="Muzny D.M."/>
            <person name="Gibbs R.A."/>
            <person name="Cree A."/>
            <person name="Dihn H.H."/>
            <person name="Fowler G."/>
            <person name="Jhangiani S."/>
            <person name="Joshi V."/>
            <person name="Lee S."/>
            <person name="Lewis L.R."/>
            <person name="Nazareth L.V."/>
            <person name="Okwuonu G."/>
            <person name="Santibanez J."/>
            <person name="Warren W.C."/>
            <person name="Mardis E.R."/>
            <person name="Weinstock G.M."/>
            <person name="Wilson R.K."/>
            <person name="Delehaunty K."/>
            <person name="Dooling D."/>
            <person name="Fronik C."/>
            <person name="Fulton L."/>
            <person name="Fulton B."/>
            <person name="Graves T."/>
            <person name="Minx P."/>
            <person name="Sodergren E."/>
            <person name="Birney E."/>
            <person name="Margulies E.H."/>
            <person name="Herrero J."/>
            <person name="Green E.D."/>
            <person name="Haussler D."/>
            <person name="Siepel A."/>
            <person name="Goldman N."/>
            <person name="Pollard K.S."/>
            <person name="Pedersen J.S."/>
            <person name="Lander E.S."/>
            <person name="Kellis M."/>
        </authorList>
    </citation>
    <scope>NUCLEOTIDE SEQUENCE [LARGE SCALE GENOMIC DNA]</scope>
    <source>
        <strain evidence="12 13">Thorbecke inbred</strain>
    </source>
</reference>
<evidence type="ECO:0000256" key="9">
    <source>
        <dbReference type="ARBA" id="ARBA00046435"/>
    </source>
</evidence>
<dbReference type="FunCoup" id="A0A5F9CSH2">
    <property type="interactions" value="5"/>
</dbReference>
<comment type="subunit">
    <text evidence="9">Microtubule inner protein component of sperm flagellar doublet microtubules.</text>
</comment>
<evidence type="ECO:0000259" key="11">
    <source>
        <dbReference type="Pfam" id="PF10629"/>
    </source>
</evidence>
<keyword evidence="13" id="KW-1185">Reference proteome</keyword>
<proteinExistence type="inferred from homology"/>
<dbReference type="PANTHER" id="PTHR22146">
    <property type="entry name" value="CAT EYE SYNDROME CRITICAL REGION PROTEIN 6"/>
    <property type="match status" value="1"/>
</dbReference>
<dbReference type="GO" id="GO:0015630">
    <property type="term" value="C:microtubule cytoskeleton"/>
    <property type="evidence" value="ECO:0007669"/>
    <property type="project" value="UniProtKB-ARBA"/>
</dbReference>
<dbReference type="GO" id="GO:0005929">
    <property type="term" value="C:cilium"/>
    <property type="evidence" value="ECO:0007669"/>
    <property type="project" value="UniProtKB-ARBA"/>
</dbReference>
<evidence type="ECO:0000256" key="8">
    <source>
        <dbReference type="ARBA" id="ARBA00041163"/>
    </source>
</evidence>
<feature type="compositionally biased region" description="Basic and acidic residues" evidence="10">
    <location>
        <begin position="140"/>
        <end position="159"/>
    </location>
</feature>
<keyword evidence="3" id="KW-0282">Flagellum</keyword>
<feature type="region of interest" description="Disordered" evidence="10">
    <location>
        <begin position="62"/>
        <end position="88"/>
    </location>
</feature>
<dbReference type="InterPro" id="IPR018902">
    <property type="entry name" value="CMI2A-C-like_dom"/>
</dbReference>
<keyword evidence="4" id="KW-0206">Cytoskeleton</keyword>
<evidence type="ECO:0000256" key="1">
    <source>
        <dbReference type="ARBA" id="ARBA00004611"/>
    </source>
</evidence>
<keyword evidence="5" id="KW-0966">Cell projection</keyword>
<dbReference type="GeneTree" id="ENSGT00940000154822"/>
<evidence type="ECO:0000313" key="12">
    <source>
        <dbReference type="Ensembl" id="ENSOCUP00000036593.1"/>
    </source>
</evidence>